<dbReference type="OrthoDB" id="5167319at2"/>
<keyword evidence="1" id="KW-0547">Nucleotide-binding</keyword>
<name>A0A4R4W7B2_9ACTN</name>
<protein>
    <submittedName>
        <fullName evidence="1">ATP-binding protein</fullName>
    </submittedName>
</protein>
<dbReference type="RefSeq" id="WP_132326949.1">
    <property type="nucleotide sequence ID" value="NZ_SMKR01000227.1"/>
</dbReference>
<dbReference type="Proteomes" id="UP000295172">
    <property type="component" value="Unassembled WGS sequence"/>
</dbReference>
<evidence type="ECO:0000313" key="2">
    <source>
        <dbReference type="Proteomes" id="UP000295172"/>
    </source>
</evidence>
<evidence type="ECO:0000313" key="1">
    <source>
        <dbReference type="EMBL" id="TDD14568.1"/>
    </source>
</evidence>
<dbReference type="EMBL" id="SMKR01000227">
    <property type="protein sequence ID" value="TDD14568.1"/>
    <property type="molecule type" value="Genomic_DNA"/>
</dbReference>
<comment type="caution">
    <text evidence="1">The sequence shown here is derived from an EMBL/GenBank/DDBJ whole genome shotgun (WGS) entry which is preliminary data.</text>
</comment>
<accession>A0A4R4W7B2</accession>
<dbReference type="AlphaFoldDB" id="A0A4R4W7B2"/>
<dbReference type="SUPFAM" id="SSF52540">
    <property type="entry name" value="P-loop containing nucleoside triphosphate hydrolases"/>
    <property type="match status" value="1"/>
</dbReference>
<reference evidence="1 2" key="1">
    <citation type="submission" date="2019-02" db="EMBL/GenBank/DDBJ databases">
        <title>Draft genome sequences of novel Actinobacteria.</title>
        <authorList>
            <person name="Sahin N."/>
            <person name="Ay H."/>
            <person name="Saygin H."/>
        </authorList>
    </citation>
    <scope>NUCLEOTIDE SEQUENCE [LARGE SCALE GENOMIC DNA]</scope>
    <source>
        <strain evidence="1 2">16K104</strain>
    </source>
</reference>
<organism evidence="1 2">
    <name type="scientific">Kribbella turkmenica</name>
    <dbReference type="NCBI Taxonomy" id="2530375"/>
    <lineage>
        <taxon>Bacteria</taxon>
        <taxon>Bacillati</taxon>
        <taxon>Actinomycetota</taxon>
        <taxon>Actinomycetes</taxon>
        <taxon>Propionibacteriales</taxon>
        <taxon>Kribbellaceae</taxon>
        <taxon>Kribbella</taxon>
    </lineage>
</organism>
<keyword evidence="1" id="KW-0067">ATP-binding</keyword>
<dbReference type="InterPro" id="IPR027417">
    <property type="entry name" value="P-loop_NTPase"/>
</dbReference>
<sequence>MREGEPATGTVGALLADRRRRTFAGRRTELGCFRTALAGSTGVLYVHGPGGIGKTSLLRSYADLATSLGATVLTLDGRDLEPVASAVLDSIGAASIDDVPDALPGSGTVLLVDTYEQLGLLDDWFREDFLPRLPDGVLTVLAGRLPPASAWTEDPGWSELLHVLALRNLNREDARVYLRMRGVPDDRQTRVLEVSHGHPLGLSLLTDLVDVGGEAVDDDPLTPDLVATLLRRFVDVLPTGPQRGALEICALARTTTEALLRDGLGVDDAHELFGWLRGLSFVESGPDGIAPHDLARDVLVADLRWRDPEGYDRIFRRLQNHILARLRTTSGRRQQRALYDAKYLHRHQGTGRVWTDWDSFGRHYPETAQPDDRAAVLELIRRWEGAESATIAAHWWERQPAGFQIVRHHDGRVRGVLACIDLTLATPDDLAVDPGALAAVRFARANVRRRPDDLVTQWRFCVDGEAYQDPSPTINLGPVVSIQHWLRTPRLAADFLTFHDPARREEFFAFYEIRRAADADFAVGGRQYGLFVRDLRRLPLDDWLRIMFDRDLAGEPAPLDRPGAEPVLLSEPDFGLAVRAALRDLHRRDALSRNPLTRSALIRGHGGPGDPADLLGAVVRRAVGRLADTERDQKLHRALDRTYLRPAATQERAAELLGLPLSTFKRHLNRGVERVAADLWRQELETEPGMTW</sequence>
<dbReference type="GO" id="GO:0005524">
    <property type="term" value="F:ATP binding"/>
    <property type="evidence" value="ECO:0007669"/>
    <property type="project" value="UniProtKB-KW"/>
</dbReference>
<keyword evidence="2" id="KW-1185">Reference proteome</keyword>
<proteinExistence type="predicted"/>
<gene>
    <name evidence="1" type="ORF">E1218_32875</name>
</gene>